<comment type="caution">
    <text evidence="1">The sequence shown here is derived from an EMBL/GenBank/DDBJ whole genome shotgun (WGS) entry which is preliminary data.</text>
</comment>
<proteinExistence type="predicted"/>
<dbReference type="EMBL" id="JYDS01001913">
    <property type="protein sequence ID" value="KRY98155.1"/>
    <property type="molecule type" value="Genomic_DNA"/>
</dbReference>
<dbReference type="Proteomes" id="UP000054805">
    <property type="component" value="Unassembled WGS sequence"/>
</dbReference>
<reference evidence="1 2" key="1">
    <citation type="submission" date="2015-01" db="EMBL/GenBank/DDBJ databases">
        <title>Evolution of Trichinella species and genotypes.</title>
        <authorList>
            <person name="Korhonen P.K."/>
            <person name="Edoardo P."/>
            <person name="Giuseppe L.R."/>
            <person name="Gasser R.B."/>
        </authorList>
    </citation>
    <scope>NUCLEOTIDE SEQUENCE [LARGE SCALE GENOMIC DNA]</scope>
    <source>
        <strain evidence="1">ISS588</strain>
    </source>
</reference>
<gene>
    <name evidence="1" type="ORF">T4B_14696</name>
</gene>
<keyword evidence="2" id="KW-1185">Reference proteome</keyword>
<name>A0A0V1GIQ0_TRIPS</name>
<organism evidence="1 2">
    <name type="scientific">Trichinella pseudospiralis</name>
    <name type="common">Parasitic roundworm</name>
    <dbReference type="NCBI Taxonomy" id="6337"/>
    <lineage>
        <taxon>Eukaryota</taxon>
        <taxon>Metazoa</taxon>
        <taxon>Ecdysozoa</taxon>
        <taxon>Nematoda</taxon>
        <taxon>Enoplea</taxon>
        <taxon>Dorylaimia</taxon>
        <taxon>Trichinellida</taxon>
        <taxon>Trichinellidae</taxon>
        <taxon>Trichinella</taxon>
    </lineage>
</organism>
<protein>
    <submittedName>
        <fullName evidence="1">Uncharacterized protein</fullName>
    </submittedName>
</protein>
<accession>A0A0V1GIQ0</accession>
<evidence type="ECO:0000313" key="1">
    <source>
        <dbReference type="EMBL" id="KRY98155.1"/>
    </source>
</evidence>
<sequence length="37" mass="4114">MERLGWIESLVGQLRLLVSCVCWSNSDVTKGQCCVIS</sequence>
<evidence type="ECO:0000313" key="2">
    <source>
        <dbReference type="Proteomes" id="UP000054805"/>
    </source>
</evidence>
<dbReference type="AlphaFoldDB" id="A0A0V1GIQ0"/>